<protein>
    <submittedName>
        <fullName evidence="9">Putative RDD family membrane protein YckC</fullName>
    </submittedName>
</protein>
<keyword evidence="3 7" id="KW-0812">Transmembrane</keyword>
<feature type="region of interest" description="Disordered" evidence="6">
    <location>
        <begin position="1"/>
        <end position="130"/>
    </location>
</feature>
<evidence type="ECO:0000256" key="7">
    <source>
        <dbReference type="SAM" id="Phobius"/>
    </source>
</evidence>
<name>A0A2T0PPT9_9ACTN</name>
<evidence type="ECO:0000259" key="8">
    <source>
        <dbReference type="Pfam" id="PF06271"/>
    </source>
</evidence>
<feature type="compositionally biased region" description="Pro residues" evidence="6">
    <location>
        <begin position="107"/>
        <end position="129"/>
    </location>
</feature>
<comment type="subcellular location">
    <subcellularLocation>
        <location evidence="1">Cell membrane</location>
        <topology evidence="1">Multi-pass membrane protein</topology>
    </subcellularLocation>
</comment>
<keyword evidence="2" id="KW-1003">Cell membrane</keyword>
<keyword evidence="4 7" id="KW-1133">Transmembrane helix</keyword>
<dbReference type="PANTHER" id="PTHR36115:SF4">
    <property type="entry name" value="MEMBRANE PROTEIN"/>
    <property type="match status" value="1"/>
</dbReference>
<feature type="transmembrane region" description="Helical" evidence="7">
    <location>
        <begin position="182"/>
        <end position="204"/>
    </location>
</feature>
<sequence length="309" mass="32372">MTTPPEPAQPGRPQPGEPGVPPGAADSWQGPHLAPRWTGQPPRPGETPAEWFNAGPRPDEPAGQGGGYVPGHGQQQPPYGSAYDQAAAGRSGYPGRQQPLAGDQGFPPGPPPGQPFPGRPERPQPPGAPAPLAEWWERLVARLLDGLIVSIPGAILYSIITAAATAPMYGIGAAYYGFGTPLWASLLAAALWVGVAIGYEYYFLIRSGQTVGKTVMRLRVVALGGRLEPTGIEQGAALRRAAISSVGYASPAVPVVGLLFGLFAILDGLFPLWDAPYRQTLHDKAVRTIVVRLPEGHPTGPGDGTGRPY</sequence>
<dbReference type="Pfam" id="PF06271">
    <property type="entry name" value="RDD"/>
    <property type="match status" value="1"/>
</dbReference>
<evidence type="ECO:0000256" key="1">
    <source>
        <dbReference type="ARBA" id="ARBA00004651"/>
    </source>
</evidence>
<evidence type="ECO:0000256" key="3">
    <source>
        <dbReference type="ARBA" id="ARBA00022692"/>
    </source>
</evidence>
<evidence type="ECO:0000256" key="2">
    <source>
        <dbReference type="ARBA" id="ARBA00022475"/>
    </source>
</evidence>
<feature type="domain" description="RDD" evidence="8">
    <location>
        <begin position="133"/>
        <end position="285"/>
    </location>
</feature>
<evidence type="ECO:0000313" key="9">
    <source>
        <dbReference type="EMBL" id="PRX90920.1"/>
    </source>
</evidence>
<proteinExistence type="predicted"/>
<feature type="transmembrane region" description="Helical" evidence="7">
    <location>
        <begin position="246"/>
        <end position="266"/>
    </location>
</feature>
<reference evidence="9 10" key="1">
    <citation type="submission" date="2018-03" db="EMBL/GenBank/DDBJ databases">
        <title>Genomic Encyclopedia of Archaeal and Bacterial Type Strains, Phase II (KMG-II): from individual species to whole genera.</title>
        <authorList>
            <person name="Goeker M."/>
        </authorList>
    </citation>
    <scope>NUCLEOTIDE SEQUENCE [LARGE SCALE GENOMIC DNA]</scope>
    <source>
        <strain evidence="9 10">DSM 45601</strain>
    </source>
</reference>
<organism evidence="9 10">
    <name type="scientific">Allonocardiopsis opalescens</name>
    <dbReference type="NCBI Taxonomy" id="1144618"/>
    <lineage>
        <taxon>Bacteria</taxon>
        <taxon>Bacillati</taxon>
        <taxon>Actinomycetota</taxon>
        <taxon>Actinomycetes</taxon>
        <taxon>Streptosporangiales</taxon>
        <taxon>Allonocardiopsis</taxon>
    </lineage>
</organism>
<dbReference type="EMBL" id="PVZC01000015">
    <property type="protein sequence ID" value="PRX90920.1"/>
    <property type="molecule type" value="Genomic_DNA"/>
</dbReference>
<dbReference type="InterPro" id="IPR010432">
    <property type="entry name" value="RDD"/>
</dbReference>
<dbReference type="GO" id="GO:0005886">
    <property type="term" value="C:plasma membrane"/>
    <property type="evidence" value="ECO:0007669"/>
    <property type="project" value="UniProtKB-SubCell"/>
</dbReference>
<evidence type="ECO:0000256" key="4">
    <source>
        <dbReference type="ARBA" id="ARBA00022989"/>
    </source>
</evidence>
<gene>
    <name evidence="9" type="ORF">CLV72_11516</name>
</gene>
<dbReference type="PANTHER" id="PTHR36115">
    <property type="entry name" value="PROLINE-RICH ANTIGEN HOMOLOG-RELATED"/>
    <property type="match status" value="1"/>
</dbReference>
<dbReference type="Proteomes" id="UP000237846">
    <property type="component" value="Unassembled WGS sequence"/>
</dbReference>
<dbReference type="InterPro" id="IPR051791">
    <property type="entry name" value="Pra-immunoreactive"/>
</dbReference>
<feature type="transmembrane region" description="Helical" evidence="7">
    <location>
        <begin position="147"/>
        <end position="176"/>
    </location>
</feature>
<dbReference type="OrthoDB" id="9774993at2"/>
<feature type="compositionally biased region" description="Low complexity" evidence="6">
    <location>
        <begin position="71"/>
        <end position="80"/>
    </location>
</feature>
<dbReference type="RefSeq" id="WP_106253729.1">
    <property type="nucleotide sequence ID" value="NZ_PVZC01000015.1"/>
</dbReference>
<feature type="compositionally biased region" description="Pro residues" evidence="6">
    <location>
        <begin position="1"/>
        <end position="21"/>
    </location>
</feature>
<evidence type="ECO:0000256" key="5">
    <source>
        <dbReference type="ARBA" id="ARBA00023136"/>
    </source>
</evidence>
<keyword evidence="10" id="KW-1185">Reference proteome</keyword>
<comment type="caution">
    <text evidence="9">The sequence shown here is derived from an EMBL/GenBank/DDBJ whole genome shotgun (WGS) entry which is preliminary data.</text>
</comment>
<dbReference type="AlphaFoldDB" id="A0A2T0PPT9"/>
<evidence type="ECO:0000256" key="6">
    <source>
        <dbReference type="SAM" id="MobiDB-lite"/>
    </source>
</evidence>
<keyword evidence="5 7" id="KW-0472">Membrane</keyword>
<evidence type="ECO:0000313" key="10">
    <source>
        <dbReference type="Proteomes" id="UP000237846"/>
    </source>
</evidence>
<accession>A0A2T0PPT9</accession>